<dbReference type="EMBL" id="RCHU02000009">
    <property type="protein sequence ID" value="KAL3579649.1"/>
    <property type="molecule type" value="Genomic_DNA"/>
</dbReference>
<organism evidence="1 2">
    <name type="scientific">Populus alba</name>
    <name type="common">White poplar</name>
    <dbReference type="NCBI Taxonomy" id="43335"/>
    <lineage>
        <taxon>Eukaryota</taxon>
        <taxon>Viridiplantae</taxon>
        <taxon>Streptophyta</taxon>
        <taxon>Embryophyta</taxon>
        <taxon>Tracheophyta</taxon>
        <taxon>Spermatophyta</taxon>
        <taxon>Magnoliopsida</taxon>
        <taxon>eudicotyledons</taxon>
        <taxon>Gunneridae</taxon>
        <taxon>Pentapetalae</taxon>
        <taxon>rosids</taxon>
        <taxon>fabids</taxon>
        <taxon>Malpighiales</taxon>
        <taxon>Salicaceae</taxon>
        <taxon>Saliceae</taxon>
        <taxon>Populus</taxon>
    </lineage>
</organism>
<comment type="caution">
    <text evidence="1">The sequence shown here is derived from an EMBL/GenBank/DDBJ whole genome shotgun (WGS) entry which is preliminary data.</text>
</comment>
<name>A0ACC4BMH2_POPAL</name>
<keyword evidence="2" id="KW-1185">Reference proteome</keyword>
<evidence type="ECO:0000313" key="2">
    <source>
        <dbReference type="Proteomes" id="UP000309997"/>
    </source>
</evidence>
<sequence>MASFSLVLNGGSVVPSARLFHFSLELLIPSAPFVPNSRAACQVSFLSTPLGYSPKEIAFGKGTIAADKGCWWSRRRTGIRADGALAVLGDLSLPQDESTKSFNSPYKLLLRLEAHREVVLLLLQYHKYWMFLEGVLVPVRPYKVLPLQKL</sequence>
<reference evidence="1 2" key="1">
    <citation type="journal article" date="2024" name="Plant Biotechnol. J.">
        <title>Genome and CRISPR/Cas9 system of a widespread forest tree (Populus alba) in the world.</title>
        <authorList>
            <person name="Liu Y.J."/>
            <person name="Jiang P.F."/>
            <person name="Han X.M."/>
            <person name="Li X.Y."/>
            <person name="Wang H.M."/>
            <person name="Wang Y.J."/>
            <person name="Wang X.X."/>
            <person name="Zeng Q.Y."/>
        </authorList>
    </citation>
    <scope>NUCLEOTIDE SEQUENCE [LARGE SCALE GENOMIC DNA]</scope>
    <source>
        <strain evidence="2">cv. PAL-ZL1</strain>
    </source>
</reference>
<proteinExistence type="predicted"/>
<gene>
    <name evidence="1" type="ORF">D5086_017484</name>
</gene>
<protein>
    <submittedName>
        <fullName evidence="1">Uncharacterized protein</fullName>
    </submittedName>
</protein>
<dbReference type="Proteomes" id="UP000309997">
    <property type="component" value="Unassembled WGS sequence"/>
</dbReference>
<accession>A0ACC4BMH2</accession>
<evidence type="ECO:0000313" key="1">
    <source>
        <dbReference type="EMBL" id="KAL3579649.1"/>
    </source>
</evidence>